<feature type="domain" description="DUF317" evidence="1">
    <location>
        <begin position="157"/>
        <end position="223"/>
    </location>
</feature>
<dbReference type="Pfam" id="PF03771">
    <property type="entry name" value="SPDY"/>
    <property type="match status" value="2"/>
</dbReference>
<sequence length="288" mass="31968">MPPDDDLRAIHGDVNVSPRYLARTTGIGDPALAPLLDLGWNLEHDDLGNAYLNAPDRTVRLGYLPEGEDDGLWRINAYRDSFGPPTWGACFNDSTPTEFVRAFTTTLAQAYERGPDAYLARPIAGSDDRDPFQAVAPLINRGWQIDRPRWGVFAIQSPDGLVALEHTTGHLDREAELTTRDARWQLWAGTSIDHPYWYATASTDTPVELLRAVTECVSDPTPVPRWRQDTYSYVEGKAHLISILPPSPPAPTPLDVHRAAFRRPAVLPATSVPRWSSTSRPAHRGPHP</sequence>
<comment type="caution">
    <text evidence="2">The sequence shown here is derived from an EMBL/GenBank/DDBJ whole genome shotgun (WGS) entry which is preliminary data.</text>
</comment>
<dbReference type="EMBL" id="JAMQGM010000045">
    <property type="protein sequence ID" value="MCM2579708.1"/>
    <property type="molecule type" value="Genomic_DNA"/>
</dbReference>
<evidence type="ECO:0000313" key="2">
    <source>
        <dbReference type="EMBL" id="MCM2579708.1"/>
    </source>
</evidence>
<dbReference type="InterPro" id="IPR005523">
    <property type="entry name" value="DUF317_SPDY"/>
</dbReference>
<protein>
    <submittedName>
        <fullName evidence="2">DUF317 domain-containing protein</fullName>
    </submittedName>
</protein>
<feature type="domain" description="DUF317" evidence="1">
    <location>
        <begin position="54"/>
        <end position="109"/>
    </location>
</feature>
<name>A0ABT0XCR5_9ACTN</name>
<gene>
    <name evidence="2" type="ORF">M1E25_20555</name>
</gene>
<proteinExistence type="predicted"/>
<evidence type="ECO:0000259" key="1">
    <source>
        <dbReference type="Pfam" id="PF03771"/>
    </source>
</evidence>
<accession>A0ABT0XCR5</accession>
<dbReference type="Proteomes" id="UP001167160">
    <property type="component" value="Unassembled WGS sequence"/>
</dbReference>
<evidence type="ECO:0000313" key="3">
    <source>
        <dbReference type="Proteomes" id="UP001167160"/>
    </source>
</evidence>
<organism evidence="2 3">
    <name type="scientific">Streptomyces meridianus</name>
    <dbReference type="NCBI Taxonomy" id="2938945"/>
    <lineage>
        <taxon>Bacteria</taxon>
        <taxon>Bacillati</taxon>
        <taxon>Actinomycetota</taxon>
        <taxon>Actinomycetes</taxon>
        <taxon>Kitasatosporales</taxon>
        <taxon>Streptomycetaceae</taxon>
        <taxon>Streptomyces</taxon>
    </lineage>
</organism>
<reference evidence="2" key="1">
    <citation type="journal article" date="2023" name="Int. J. Syst. Evol. Microbiol.">
        <title>Streptomyces meridianus sp. nov. isolated from brackish water of the Tagus estuary in Alcochete, Portugal.</title>
        <authorList>
            <person name="Santos J.D.N."/>
            <person name="Klimek D."/>
            <person name="Calusinska M."/>
            <person name="Lobo Da Cunha A."/>
            <person name="Catita J."/>
            <person name="Goncalves H."/>
            <person name="Gonzalez I."/>
            <person name="Reyes F."/>
            <person name="Lage O.M."/>
        </authorList>
    </citation>
    <scope>NUCLEOTIDE SEQUENCE</scope>
    <source>
        <strain evidence="2">MTZ3.1</strain>
    </source>
</reference>
<dbReference type="RefSeq" id="WP_251417840.1">
    <property type="nucleotide sequence ID" value="NZ_JAMQGM010000045.1"/>
</dbReference>
<keyword evidence="3" id="KW-1185">Reference proteome</keyword>